<evidence type="ECO:0000256" key="2">
    <source>
        <dbReference type="ARBA" id="ARBA00022475"/>
    </source>
</evidence>
<dbReference type="PROSITE" id="PS50268">
    <property type="entry name" value="CADHERIN_2"/>
    <property type="match status" value="14"/>
</dbReference>
<evidence type="ECO:0000256" key="6">
    <source>
        <dbReference type="ARBA" id="ARBA00022837"/>
    </source>
</evidence>
<evidence type="ECO:0000256" key="10">
    <source>
        <dbReference type="ARBA" id="ARBA00023180"/>
    </source>
</evidence>
<feature type="domain" description="Cadherin" evidence="14">
    <location>
        <begin position="1299"/>
        <end position="1397"/>
    </location>
</feature>
<feature type="domain" description="Cadherin" evidence="14">
    <location>
        <begin position="145"/>
        <end position="268"/>
    </location>
</feature>
<dbReference type="EMBL" id="JAZGQO010000004">
    <property type="protein sequence ID" value="KAK6187124.1"/>
    <property type="molecule type" value="Genomic_DNA"/>
</dbReference>
<dbReference type="CDD" id="cd11304">
    <property type="entry name" value="Cadherin_repeat"/>
    <property type="match status" value="14"/>
</dbReference>
<dbReference type="PRINTS" id="PR00205">
    <property type="entry name" value="CADHERIN"/>
</dbReference>
<evidence type="ECO:0000313" key="16">
    <source>
        <dbReference type="Proteomes" id="UP001347796"/>
    </source>
</evidence>
<dbReference type="PROSITE" id="PS51257">
    <property type="entry name" value="PROKAR_LIPOPROTEIN"/>
    <property type="match status" value="1"/>
</dbReference>
<keyword evidence="7" id="KW-0130">Cell adhesion</keyword>
<keyword evidence="4 13" id="KW-0732">Signal</keyword>
<evidence type="ECO:0000259" key="14">
    <source>
        <dbReference type="PROSITE" id="PS50268"/>
    </source>
</evidence>
<evidence type="ECO:0000256" key="12">
    <source>
        <dbReference type="SAM" id="Phobius"/>
    </source>
</evidence>
<dbReference type="InterPro" id="IPR015919">
    <property type="entry name" value="Cadherin-like_sf"/>
</dbReference>
<dbReference type="GO" id="GO:0045296">
    <property type="term" value="F:cadherin binding"/>
    <property type="evidence" value="ECO:0007669"/>
    <property type="project" value="TreeGrafter"/>
</dbReference>
<name>A0AAN8PZR0_PATCE</name>
<feature type="signal peptide" evidence="13">
    <location>
        <begin position="1"/>
        <end position="20"/>
    </location>
</feature>
<feature type="domain" description="Cadherin" evidence="14">
    <location>
        <begin position="727"/>
        <end position="832"/>
    </location>
</feature>
<evidence type="ECO:0000256" key="1">
    <source>
        <dbReference type="ARBA" id="ARBA00004251"/>
    </source>
</evidence>
<evidence type="ECO:0000256" key="7">
    <source>
        <dbReference type="ARBA" id="ARBA00022889"/>
    </source>
</evidence>
<organism evidence="15 16">
    <name type="scientific">Patella caerulea</name>
    <name type="common">Rayed Mediterranean limpet</name>
    <dbReference type="NCBI Taxonomy" id="87958"/>
    <lineage>
        <taxon>Eukaryota</taxon>
        <taxon>Metazoa</taxon>
        <taxon>Spiralia</taxon>
        <taxon>Lophotrochozoa</taxon>
        <taxon>Mollusca</taxon>
        <taxon>Gastropoda</taxon>
        <taxon>Patellogastropoda</taxon>
        <taxon>Patelloidea</taxon>
        <taxon>Patellidae</taxon>
        <taxon>Patella</taxon>
    </lineage>
</organism>
<sequence>MEHKLLCLLFLIGLLSLSSCQNAAPQFRTLARDGVDGNLYDRLTVKGIEENLPTGSLLGQLGCADRDGDAITYRGEGNTLLVNSTGTVIMNRLLDRENSPANSVSNTGAQILVHRFFCNDGRLTATATIEITITDKNDNPPTFLSSTAYSGRMREDAVPGLTTRIPGLVIQVTDIDRGLNAVVDITCFADDEQAKDACDHFDVTSVQTGEGKYNSTIYLKKSVDYETQRGYTMTLLARDRGVTGEPRYSSTVNVLIEVEDTQDSLPEFLNVPLTIYVQENIAVGTSLTPLISAQDQDQGNPRAIEISIVNDTKGLFQMGPSIPIDATNKAYQATVVTRQNIDREELQGKYIFQVKAEELFPNGTKSGLFTVSDVTVNILDVNDNQPTFQNTNYNVSLTEMDSNGTQTNSQVPNLNIQVTDIDDSSNANYYVTIGRQTYPGAFRVSPSDNSTGTTAVNMLILNSDFLDFDNPNYRRQIVVIEARELTSLSTPKTSSATVTINLLDLNDNSPIFVQGQYERTLREDSAINTPIITITATDKDMGENGRITYSLRGTDLDVFNLNSATGEIRLNKILDYETQTEYPIILVARDNGQPSRESTKTFTLKVSDYNDLGPRFVQDSYQTYVFETSLQLQPAVTVKAEDPENKTGVTYRIVAGNINNAFNIDPNTGVLTLTKNIDYDDTPGQSGKIELIVEASDGGVNGEPGLRSNATVIIDVQDENNNSPIFNPPSYSKTISEVAISGTEIVVVTASDSDNGENGLIRYTIDRGGLDNFEINEDSGMVTISQRAQLDFDLFPRYELVVYAIDKGGPPKTGTTTVTITVTDANNKPPQIPSEIYNVNVRDDVSIGHVVININATDPDSGSNLEYSLYGAEARDSGGNIISAVSQFDYREAFKVDPSTGVVRTNLKLGRDLAAQIGFRIEAKDTNSVTGIQTATTSVLVVVLGTQTSAITFNSPWTPSNPFYRFTVNEGQAVFSDIVTLSGRDPTCGCALVNFTKIKDTGNYFRLDGSIVRLNRTLDYERLKSLEMEVRGFSQDGKRSVTATIIITVGDDNDNSPVFGQPDGYTFSVGEYEKYPFTVGTIDASDADSGSYGSVEYSLTGQNVNDFYIHPTEGKILVSPRTQLNYETRKSYSLQAIARDNPRASTSGSELRRQTSVSLTILVEDENDNAPTFGENTVYAFYTVESYPIGSIVGTVVATDGDSGTNNQISYFIQSATADGRPGVNAAQFFSINEANGQIITIGSLREKAINSPYRLIITARDNGNPPQSSMVSVTIHVSDGQLNDGSPLFSYPGNGERITVVENSPIGTEVITVKATSRIRAPIEYLLTTTTGGNGDVSKFAINKTTGDITVNGLIDREIQSQYTFLVVARDTVNKSQTLKRLFIDVIDVDDNPPSFSPEVGLRYPACKDKGLVVPVELRMPEERPINTYVYTVKACDPDEDSANAAEYFPVLSDGMCKREMEKNDFVVSSNGSIYTNKRLDREIQETYLICVGVRAVVGGRKKRAVFNVSEMVNTDRIAYIEVTVTDLNDNRPTFPVKQMQQGLPSVPKSEAVTTVSATDNDLSPYNRIRYSITNIQYYDGETNFPLPGAFTIHPDTGIISVKLPSYTDFSGNYFVVDILAQDFYNSAMNDSASVTIYIFDEPEILRLVLDSPPDVSIETAGNIITELNAVSDESDFKLQEISYHTNNQGSKDVSKTDVCFVVVREKRVLSVQEGERIMAERENYQNVLSKYGVTDTGNCYRASASADKVYWADLWWVLVFVAVFIFVCCVILIIATCILHRNYKRYMNTRKTYMIPQ</sequence>
<dbReference type="InterPro" id="IPR020894">
    <property type="entry name" value="Cadherin_CS"/>
</dbReference>
<dbReference type="SUPFAM" id="SSF49313">
    <property type="entry name" value="Cadherin-like"/>
    <property type="match status" value="13"/>
</dbReference>
<dbReference type="Pfam" id="PF00028">
    <property type="entry name" value="Cadherin"/>
    <property type="match status" value="7"/>
</dbReference>
<dbReference type="PROSITE" id="PS00232">
    <property type="entry name" value="CADHERIN_1"/>
    <property type="match status" value="5"/>
</dbReference>
<feature type="chain" id="PRO_5042966794" description="Cadherin domain-containing protein" evidence="13">
    <location>
        <begin position="21"/>
        <end position="1799"/>
    </location>
</feature>
<dbReference type="GO" id="GO:0005509">
    <property type="term" value="F:calcium ion binding"/>
    <property type="evidence" value="ECO:0007669"/>
    <property type="project" value="UniProtKB-UniRule"/>
</dbReference>
<comment type="caution">
    <text evidence="15">The sequence shown here is derived from an EMBL/GenBank/DDBJ whole genome shotgun (WGS) entry which is preliminary data.</text>
</comment>
<dbReference type="FunFam" id="2.60.40.60:FF:000004">
    <property type="entry name" value="Protocadherin 1 gamma 2"/>
    <property type="match status" value="1"/>
</dbReference>
<keyword evidence="9 12" id="KW-0472">Membrane</keyword>
<feature type="transmembrane region" description="Helical" evidence="12">
    <location>
        <begin position="1756"/>
        <end position="1781"/>
    </location>
</feature>
<feature type="domain" description="Cadherin" evidence="14">
    <location>
        <begin position="1175"/>
        <end position="1290"/>
    </location>
</feature>
<feature type="domain" description="Cadherin" evidence="14">
    <location>
        <begin position="833"/>
        <end position="953"/>
    </location>
</feature>
<dbReference type="GO" id="GO:0008013">
    <property type="term" value="F:beta-catenin binding"/>
    <property type="evidence" value="ECO:0007669"/>
    <property type="project" value="TreeGrafter"/>
</dbReference>
<accession>A0AAN8PZR0</accession>
<evidence type="ECO:0000256" key="3">
    <source>
        <dbReference type="ARBA" id="ARBA00022692"/>
    </source>
</evidence>
<evidence type="ECO:0000256" key="9">
    <source>
        <dbReference type="ARBA" id="ARBA00023136"/>
    </source>
</evidence>
<dbReference type="PANTHER" id="PTHR24027:SF438">
    <property type="entry name" value="CADHERIN 23"/>
    <property type="match status" value="1"/>
</dbReference>
<dbReference type="PANTHER" id="PTHR24027">
    <property type="entry name" value="CADHERIN-23"/>
    <property type="match status" value="1"/>
</dbReference>
<feature type="domain" description="Cadherin" evidence="14">
    <location>
        <begin position="1413"/>
        <end position="1536"/>
    </location>
</feature>
<dbReference type="GO" id="GO:0016477">
    <property type="term" value="P:cell migration"/>
    <property type="evidence" value="ECO:0007669"/>
    <property type="project" value="TreeGrafter"/>
</dbReference>
<protein>
    <recommendedName>
        <fullName evidence="14">Cadherin domain-containing protein</fullName>
    </recommendedName>
</protein>
<dbReference type="InterPro" id="IPR039808">
    <property type="entry name" value="Cadherin"/>
</dbReference>
<feature type="domain" description="Cadherin" evidence="14">
    <location>
        <begin position="617"/>
        <end position="726"/>
    </location>
</feature>
<dbReference type="FunFam" id="2.60.40.60:FF:000020">
    <property type="entry name" value="Dachsous cadherin-related 1b"/>
    <property type="match status" value="2"/>
</dbReference>
<feature type="domain" description="Cadherin" evidence="14">
    <location>
        <begin position="960"/>
        <end position="1059"/>
    </location>
</feature>
<keyword evidence="6 11" id="KW-0106">Calcium</keyword>
<dbReference type="Gene3D" id="2.60.40.60">
    <property type="entry name" value="Cadherins"/>
    <property type="match status" value="14"/>
</dbReference>
<dbReference type="InterPro" id="IPR002126">
    <property type="entry name" value="Cadherin-like_dom"/>
</dbReference>
<dbReference type="Proteomes" id="UP001347796">
    <property type="component" value="Unassembled WGS sequence"/>
</dbReference>
<gene>
    <name evidence="15" type="ORF">SNE40_005217</name>
</gene>
<dbReference type="GO" id="GO:0007156">
    <property type="term" value="P:homophilic cell adhesion via plasma membrane adhesion molecules"/>
    <property type="evidence" value="ECO:0007669"/>
    <property type="project" value="InterPro"/>
</dbReference>
<feature type="domain" description="Cadherin" evidence="14">
    <location>
        <begin position="1061"/>
        <end position="1173"/>
    </location>
</feature>
<reference evidence="15 16" key="1">
    <citation type="submission" date="2024-01" db="EMBL/GenBank/DDBJ databases">
        <title>The genome of the rayed Mediterranean limpet Patella caerulea (Linnaeus, 1758).</title>
        <authorList>
            <person name="Anh-Thu Weber A."/>
            <person name="Halstead-Nussloch G."/>
        </authorList>
    </citation>
    <scope>NUCLEOTIDE SEQUENCE [LARGE SCALE GENOMIC DNA]</scope>
    <source>
        <strain evidence="15">AATW-2023a</strain>
        <tissue evidence="15">Whole specimen</tissue>
    </source>
</reference>
<evidence type="ECO:0000256" key="11">
    <source>
        <dbReference type="PROSITE-ProRule" id="PRU00043"/>
    </source>
</evidence>
<evidence type="ECO:0000256" key="8">
    <source>
        <dbReference type="ARBA" id="ARBA00022989"/>
    </source>
</evidence>
<dbReference type="SMART" id="SM00112">
    <property type="entry name" value="CA"/>
    <property type="match status" value="14"/>
</dbReference>
<keyword evidence="10" id="KW-0325">Glycoprotein</keyword>
<keyword evidence="8 12" id="KW-1133">Transmembrane helix</keyword>
<feature type="domain" description="Cadherin" evidence="14">
    <location>
        <begin position="513"/>
        <end position="616"/>
    </location>
</feature>
<evidence type="ECO:0000256" key="5">
    <source>
        <dbReference type="ARBA" id="ARBA00022737"/>
    </source>
</evidence>
<dbReference type="GO" id="GO:0016342">
    <property type="term" value="C:catenin complex"/>
    <property type="evidence" value="ECO:0007669"/>
    <property type="project" value="TreeGrafter"/>
</dbReference>
<keyword evidence="2" id="KW-1003">Cell membrane</keyword>
<keyword evidence="16" id="KW-1185">Reference proteome</keyword>
<feature type="domain" description="Cadherin" evidence="14">
    <location>
        <begin position="1554"/>
        <end position="1657"/>
    </location>
</feature>
<keyword evidence="3 12" id="KW-0812">Transmembrane</keyword>
<keyword evidence="5" id="KW-0677">Repeat</keyword>
<feature type="domain" description="Cadherin" evidence="14">
    <location>
        <begin position="389"/>
        <end position="512"/>
    </location>
</feature>
<evidence type="ECO:0000256" key="4">
    <source>
        <dbReference type="ARBA" id="ARBA00022729"/>
    </source>
</evidence>
<evidence type="ECO:0000313" key="15">
    <source>
        <dbReference type="EMBL" id="KAK6187124.1"/>
    </source>
</evidence>
<comment type="subcellular location">
    <subcellularLocation>
        <location evidence="1">Cell membrane</location>
        <topology evidence="1">Single-pass type I membrane protein</topology>
    </subcellularLocation>
</comment>
<feature type="domain" description="Cadherin" evidence="14">
    <location>
        <begin position="269"/>
        <end position="388"/>
    </location>
</feature>
<proteinExistence type="predicted"/>
<feature type="domain" description="Cadherin" evidence="14">
    <location>
        <begin position="48"/>
        <end position="143"/>
    </location>
</feature>
<evidence type="ECO:0000256" key="13">
    <source>
        <dbReference type="SAM" id="SignalP"/>
    </source>
</evidence>